<dbReference type="Gene3D" id="3.40.50.2000">
    <property type="entry name" value="Glycogen Phosphorylase B"/>
    <property type="match status" value="1"/>
</dbReference>
<accession>A0A1E1L0F1</accession>
<dbReference type="EMBL" id="FJUX01000066">
    <property type="protein sequence ID" value="CZT03985.1"/>
    <property type="molecule type" value="Genomic_DNA"/>
</dbReference>
<evidence type="ECO:0008006" key="3">
    <source>
        <dbReference type="Google" id="ProtNLM"/>
    </source>
</evidence>
<organism evidence="1 2">
    <name type="scientific">Rhynchosporium agropyri</name>
    <dbReference type="NCBI Taxonomy" id="914238"/>
    <lineage>
        <taxon>Eukaryota</taxon>
        <taxon>Fungi</taxon>
        <taxon>Dikarya</taxon>
        <taxon>Ascomycota</taxon>
        <taxon>Pezizomycotina</taxon>
        <taxon>Leotiomycetes</taxon>
        <taxon>Helotiales</taxon>
        <taxon>Ploettnerulaceae</taxon>
        <taxon>Rhynchosporium</taxon>
    </lineage>
</organism>
<sequence>MLRICYYITGHGFGHATRSSQVISALLSASPTTHVTIIATAPKHLFPDSPRLTLIPYEVDSEIVQPQPYTIDPEASVSRLATFLAKAETPEWQSKMDKILDDTNCNLVVSDASYGVAWKGAKERGIKSVLASNFSFDAIFEKLLTLLPEQTTRTEREEKEELINKVTKMYAEFDHVIRFPGQIPFPFVNRYWSAEQQKANISDAPLVYRPSRTSREEVLKGLGVPEEMMGCKVLLVQFGGLVLQKTGATSIPNLPEGWICLFSEAVDDKRFFQFPKEVYAPDLVRAADMVLGKIGYGTVSECVGMNTALVYVSRPQFEEEHGLVSYMQRMGICREIPVAAFESGEWASAIESLHKYRETWTSSDIEEGSSQVAKMIEELASGP</sequence>
<proteinExistence type="predicted"/>
<reference evidence="2" key="1">
    <citation type="submission" date="2016-03" db="EMBL/GenBank/DDBJ databases">
        <authorList>
            <person name="Guldener U."/>
        </authorList>
    </citation>
    <scope>NUCLEOTIDE SEQUENCE [LARGE SCALE GENOMIC DNA]</scope>
    <source>
        <strain evidence="2">04CH-RAC-A.6.1</strain>
    </source>
</reference>
<dbReference type="PANTHER" id="PTHR38134:SF2">
    <property type="entry name" value="GALACTOKINASE"/>
    <property type="match status" value="1"/>
</dbReference>
<gene>
    <name evidence="1" type="ORF">RAG0_10586</name>
</gene>
<protein>
    <recommendedName>
        <fullName evidence="3">L-arabinokinase</fullName>
    </recommendedName>
</protein>
<dbReference type="InterPro" id="IPR053205">
    <property type="entry name" value="GHMP_kinase_L-arabinokinase"/>
</dbReference>
<keyword evidence="2" id="KW-1185">Reference proteome</keyword>
<dbReference type="OrthoDB" id="1684102at2759"/>
<dbReference type="AlphaFoldDB" id="A0A1E1L0F1"/>
<evidence type="ECO:0000313" key="1">
    <source>
        <dbReference type="EMBL" id="CZT03985.1"/>
    </source>
</evidence>
<dbReference type="SUPFAM" id="SSF53756">
    <property type="entry name" value="UDP-Glycosyltransferase/glycogen phosphorylase"/>
    <property type="match status" value="1"/>
</dbReference>
<dbReference type="PANTHER" id="PTHR38134">
    <property type="entry name" value="SLR1395 PROTEIN"/>
    <property type="match status" value="1"/>
</dbReference>
<evidence type="ECO:0000313" key="2">
    <source>
        <dbReference type="Proteomes" id="UP000178912"/>
    </source>
</evidence>
<name>A0A1E1L0F1_9HELO</name>
<dbReference type="Proteomes" id="UP000178912">
    <property type="component" value="Unassembled WGS sequence"/>
</dbReference>